<comment type="caution">
    <text evidence="2">The sequence shown here is derived from an EMBL/GenBank/DDBJ whole genome shotgun (WGS) entry which is preliminary data.</text>
</comment>
<feature type="compositionally biased region" description="Polar residues" evidence="1">
    <location>
        <begin position="206"/>
        <end position="215"/>
    </location>
</feature>
<protein>
    <submittedName>
        <fullName evidence="2">Unnamed protein product</fullName>
    </submittedName>
</protein>
<organism evidence="2 3">
    <name type="scientific">Ambrosiozyma monospora</name>
    <name type="common">Yeast</name>
    <name type="synonym">Endomycopsis monosporus</name>
    <dbReference type="NCBI Taxonomy" id="43982"/>
    <lineage>
        <taxon>Eukaryota</taxon>
        <taxon>Fungi</taxon>
        <taxon>Dikarya</taxon>
        <taxon>Ascomycota</taxon>
        <taxon>Saccharomycotina</taxon>
        <taxon>Pichiomycetes</taxon>
        <taxon>Pichiales</taxon>
        <taxon>Pichiaceae</taxon>
        <taxon>Ambrosiozyma</taxon>
    </lineage>
</organism>
<name>A0A9W7DGU6_AMBMO</name>
<dbReference type="Proteomes" id="UP001165063">
    <property type="component" value="Unassembled WGS sequence"/>
</dbReference>
<reference evidence="2" key="1">
    <citation type="submission" date="2023-04" db="EMBL/GenBank/DDBJ databases">
        <title>Ambrosiozyma monospora NBRC 1965.</title>
        <authorList>
            <person name="Ichikawa N."/>
            <person name="Sato H."/>
            <person name="Tonouchi N."/>
        </authorList>
    </citation>
    <scope>NUCLEOTIDE SEQUENCE</scope>
    <source>
        <strain evidence="2">NBRC 1965</strain>
    </source>
</reference>
<accession>A0A9W7DGU6</accession>
<evidence type="ECO:0000313" key="2">
    <source>
        <dbReference type="EMBL" id="GMG39485.1"/>
    </source>
</evidence>
<sequence>MFLRFKKLKGNQGTLVQPDGSILKKNTRRYDEIYKLDDFEPALLKTQRNISNKYWEENPEAYPTARTFTGHIFTPESRALYDAHCLKYMKQASIALSRQSTQMPPVPRIIRTKRRADGYTDIVMDQYPYTVKDLKEYTASIDIPLAKQRSFTATRVIYNNNNNNNNNNPTITTPSIANEPDTLSTTHEADSTPIVSFDESRDPINERSTPSSTSHGFLPITNDDPREYRQVRLSSDFSGAQSYFEKLKLMTKGKSPEDIPTESMLLWLLVNNAMTGNKINELIKWFKLDSAQSGNLIKSFTNEFSRNVVKTLPTISHTEASPDDDSFEIHRIEQEVKKEIKTLNFKKEGLVFVQKVFYCKKRCAAYTGKYAHNHKCPNFSNCHQYWSNKHFFYYISPRLLFACLFCNKHISKSLNVRDSSIPDSLNTVFDGDVYSDFEREVCLMT</sequence>
<proteinExistence type="predicted"/>
<evidence type="ECO:0000256" key="1">
    <source>
        <dbReference type="SAM" id="MobiDB-lite"/>
    </source>
</evidence>
<gene>
    <name evidence="2" type="ORF">Amon01_000539400</name>
</gene>
<keyword evidence="3" id="KW-1185">Reference proteome</keyword>
<dbReference type="EMBL" id="BSXU01002957">
    <property type="protein sequence ID" value="GMG39485.1"/>
    <property type="molecule type" value="Genomic_DNA"/>
</dbReference>
<evidence type="ECO:0000313" key="3">
    <source>
        <dbReference type="Proteomes" id="UP001165063"/>
    </source>
</evidence>
<feature type="region of interest" description="Disordered" evidence="1">
    <location>
        <begin position="181"/>
        <end position="223"/>
    </location>
</feature>
<dbReference type="AlphaFoldDB" id="A0A9W7DGU6"/>